<name>A0A0L8HXL5_OCTBM</name>
<feature type="signal peptide" evidence="1">
    <location>
        <begin position="1"/>
        <end position="19"/>
    </location>
</feature>
<dbReference type="AlphaFoldDB" id="A0A0L8HXL5"/>
<reference evidence="2" key="1">
    <citation type="submission" date="2015-07" db="EMBL/GenBank/DDBJ databases">
        <title>MeaNS - Measles Nucleotide Surveillance Program.</title>
        <authorList>
            <person name="Tran T."/>
            <person name="Druce J."/>
        </authorList>
    </citation>
    <scope>NUCLEOTIDE SEQUENCE</scope>
    <source>
        <strain evidence="2">UCB-OBI-ISO-001</strain>
        <tissue evidence="2">Gonad</tissue>
    </source>
</reference>
<proteinExistence type="predicted"/>
<dbReference type="EMBL" id="KQ417063">
    <property type="protein sequence ID" value="KOF93929.1"/>
    <property type="molecule type" value="Genomic_DNA"/>
</dbReference>
<sequence length="83" mass="10211">MQHGFSRLIFLLSRPLLCPWHFFYKLLTWGTEHFHTLQPSLRQNINYQQKRCHLDFVKREQVFTEVGCEFEIIKFTLQHQNFI</sequence>
<protein>
    <submittedName>
        <fullName evidence="2">Uncharacterized protein</fullName>
    </submittedName>
</protein>
<evidence type="ECO:0000313" key="2">
    <source>
        <dbReference type="EMBL" id="KOF93929.1"/>
    </source>
</evidence>
<keyword evidence="1" id="KW-0732">Signal</keyword>
<feature type="chain" id="PRO_5005584007" evidence="1">
    <location>
        <begin position="20"/>
        <end position="83"/>
    </location>
</feature>
<accession>A0A0L8HXL5</accession>
<gene>
    <name evidence="2" type="ORF">OCBIM_22003205mg</name>
</gene>
<organism evidence="2">
    <name type="scientific">Octopus bimaculoides</name>
    <name type="common">California two-spotted octopus</name>
    <dbReference type="NCBI Taxonomy" id="37653"/>
    <lineage>
        <taxon>Eukaryota</taxon>
        <taxon>Metazoa</taxon>
        <taxon>Spiralia</taxon>
        <taxon>Lophotrochozoa</taxon>
        <taxon>Mollusca</taxon>
        <taxon>Cephalopoda</taxon>
        <taxon>Coleoidea</taxon>
        <taxon>Octopodiformes</taxon>
        <taxon>Octopoda</taxon>
        <taxon>Incirrata</taxon>
        <taxon>Octopodidae</taxon>
        <taxon>Octopus</taxon>
    </lineage>
</organism>
<evidence type="ECO:0000256" key="1">
    <source>
        <dbReference type="SAM" id="SignalP"/>
    </source>
</evidence>